<dbReference type="SUPFAM" id="SSF51905">
    <property type="entry name" value="FAD/NAD(P)-binding domain"/>
    <property type="match status" value="1"/>
</dbReference>
<accession>D3FDN5</accession>
<dbReference type="PRINTS" id="PR00420">
    <property type="entry name" value="RNGMNOXGNASE"/>
</dbReference>
<dbReference type="AlphaFoldDB" id="D3FDN5"/>
<dbReference type="InterPro" id="IPR050407">
    <property type="entry name" value="Geranylgeranyl_reductase"/>
</dbReference>
<evidence type="ECO:0000259" key="1">
    <source>
        <dbReference type="Pfam" id="PF01494"/>
    </source>
</evidence>
<sequence length="436" mass="46052">MDATGQRPNDAPEFDAVIVGASLAGSAAAVHLGREGARVALVEQRPDPRAYKRVCSHYVQASGVPAIERLGLLDAMMAAGAVRPHFRIWTRWGWIVAPPESAQTGLNLRRELFDPLLREAALATPGVEGLLGHSAERLLRDDAGRVIGVVVRDRAGDELTLRARLTIGADGRGSRVASLAGVPARVTPHGRFAYGAYFKGGAPAHAPDASVWMLDPHWAAAFPTDSGLTFYACMPTKARLADFRSDPGAALVAFIADLPDAPPIREGRRVAPVLGKLDMTNVEHEPIAPGLALIGDAALAADPLWGIGCGWALQSAEWLADAVAAPLAAGPAGDQALATGLARYRRRWRRGLRGHARVMEDLAGGRRWRAPERFVFAAATRDAGVAAAVDAFGARMIGPNRMVAAAVPRAVAANARHALARRPRFAPYRASAGAGT</sequence>
<protein>
    <submittedName>
        <fullName evidence="2">Monooxygenase FAD-binding protein</fullName>
    </submittedName>
</protein>
<dbReference type="EMBL" id="CP001854">
    <property type="protein sequence ID" value="ADB49609.1"/>
    <property type="molecule type" value="Genomic_DNA"/>
</dbReference>
<gene>
    <name evidence="2" type="ordered locus">Cwoe_1178</name>
</gene>
<dbReference type="STRING" id="469383.Cwoe_1178"/>
<dbReference type="GO" id="GO:0071949">
    <property type="term" value="F:FAD binding"/>
    <property type="evidence" value="ECO:0007669"/>
    <property type="project" value="InterPro"/>
</dbReference>
<name>D3FDN5_CONWI</name>
<dbReference type="RefSeq" id="WP_012932660.1">
    <property type="nucleotide sequence ID" value="NC_013739.1"/>
</dbReference>
<dbReference type="OrthoDB" id="103324at2"/>
<dbReference type="HOGENOM" id="CLU_024648_7_1_11"/>
<dbReference type="InterPro" id="IPR036188">
    <property type="entry name" value="FAD/NAD-bd_sf"/>
</dbReference>
<reference evidence="2 3" key="1">
    <citation type="journal article" date="2010" name="Stand. Genomic Sci.">
        <title>Complete genome sequence of Conexibacter woesei type strain (ID131577).</title>
        <authorList>
            <person name="Pukall R."/>
            <person name="Lapidus A."/>
            <person name="Glavina Del Rio T."/>
            <person name="Copeland A."/>
            <person name="Tice H."/>
            <person name="Cheng J.-F."/>
            <person name="Lucas S."/>
            <person name="Chen F."/>
            <person name="Nolan M."/>
            <person name="Bruce D."/>
            <person name="Goodwin L."/>
            <person name="Pitluck S."/>
            <person name="Mavromatis K."/>
            <person name="Ivanova N."/>
            <person name="Ovchinnikova G."/>
            <person name="Pati A."/>
            <person name="Chen A."/>
            <person name="Palaniappan K."/>
            <person name="Land M."/>
            <person name="Hauser L."/>
            <person name="Chang Y.-J."/>
            <person name="Jeffries C.D."/>
            <person name="Chain P."/>
            <person name="Meincke L."/>
            <person name="Sims D."/>
            <person name="Brettin T."/>
            <person name="Detter J.C."/>
            <person name="Rohde M."/>
            <person name="Goeker M."/>
            <person name="Bristow J."/>
            <person name="Eisen J.A."/>
            <person name="Markowitz V."/>
            <person name="Kyrpides N.C."/>
            <person name="Klenk H.-P."/>
            <person name="Hugenholtz P."/>
        </authorList>
    </citation>
    <scope>NUCLEOTIDE SEQUENCE [LARGE SCALE GENOMIC DNA]</scope>
    <source>
        <strain evidence="3">DSM 14684 / CIP 108061 / JCM 11494 / NBRC 100937 / ID131577</strain>
    </source>
</reference>
<dbReference type="GO" id="GO:0004497">
    <property type="term" value="F:monooxygenase activity"/>
    <property type="evidence" value="ECO:0007669"/>
    <property type="project" value="UniProtKB-KW"/>
</dbReference>
<organism evidence="2 3">
    <name type="scientific">Conexibacter woesei (strain DSM 14684 / CCUG 47730 / CIP 108061 / JCM 11494 / NBRC 100937 / ID131577)</name>
    <dbReference type="NCBI Taxonomy" id="469383"/>
    <lineage>
        <taxon>Bacteria</taxon>
        <taxon>Bacillati</taxon>
        <taxon>Actinomycetota</taxon>
        <taxon>Thermoleophilia</taxon>
        <taxon>Solirubrobacterales</taxon>
        <taxon>Conexibacteraceae</taxon>
        <taxon>Conexibacter</taxon>
    </lineage>
</organism>
<dbReference type="eggNOG" id="COG0644">
    <property type="taxonomic scope" value="Bacteria"/>
</dbReference>
<keyword evidence="2" id="KW-0560">Oxidoreductase</keyword>
<reference evidence="3" key="2">
    <citation type="submission" date="2010-01" db="EMBL/GenBank/DDBJ databases">
        <title>The complete genome of Conexibacter woesei DSM 14684.</title>
        <authorList>
            <consortium name="US DOE Joint Genome Institute (JGI-PGF)"/>
            <person name="Lucas S."/>
            <person name="Copeland A."/>
            <person name="Lapidus A."/>
            <person name="Glavina del Rio T."/>
            <person name="Dalin E."/>
            <person name="Tice H."/>
            <person name="Bruce D."/>
            <person name="Goodwin L."/>
            <person name="Pitluck S."/>
            <person name="Kyrpides N."/>
            <person name="Mavromatis K."/>
            <person name="Ivanova N."/>
            <person name="Mikhailova N."/>
            <person name="Chertkov O."/>
            <person name="Brettin T."/>
            <person name="Detter J.C."/>
            <person name="Han C."/>
            <person name="Larimer F."/>
            <person name="Land M."/>
            <person name="Hauser L."/>
            <person name="Markowitz V."/>
            <person name="Cheng J.-F."/>
            <person name="Hugenholtz P."/>
            <person name="Woyke T."/>
            <person name="Wu D."/>
            <person name="Pukall R."/>
            <person name="Steenblock K."/>
            <person name="Schneider S."/>
            <person name="Klenk H.-P."/>
            <person name="Eisen J.A."/>
        </authorList>
    </citation>
    <scope>NUCLEOTIDE SEQUENCE [LARGE SCALE GENOMIC DNA]</scope>
    <source>
        <strain evidence="3">DSM 14684 / CIP 108061 / JCM 11494 / NBRC 100937 / ID131577</strain>
    </source>
</reference>
<dbReference type="Gene3D" id="3.50.50.60">
    <property type="entry name" value="FAD/NAD(P)-binding domain"/>
    <property type="match status" value="1"/>
</dbReference>
<proteinExistence type="predicted"/>
<keyword evidence="3" id="KW-1185">Reference proteome</keyword>
<evidence type="ECO:0000313" key="2">
    <source>
        <dbReference type="EMBL" id="ADB49609.1"/>
    </source>
</evidence>
<dbReference type="KEGG" id="cwo:Cwoe_1178"/>
<evidence type="ECO:0000313" key="3">
    <source>
        <dbReference type="Proteomes" id="UP000008229"/>
    </source>
</evidence>
<dbReference type="PANTHER" id="PTHR42685:SF18">
    <property type="entry name" value="DIGERANYLGERANYLGLYCEROPHOSPHOLIPID REDUCTASE"/>
    <property type="match status" value="1"/>
</dbReference>
<dbReference type="Proteomes" id="UP000008229">
    <property type="component" value="Chromosome"/>
</dbReference>
<dbReference type="PANTHER" id="PTHR42685">
    <property type="entry name" value="GERANYLGERANYL DIPHOSPHATE REDUCTASE"/>
    <property type="match status" value="1"/>
</dbReference>
<dbReference type="InterPro" id="IPR002938">
    <property type="entry name" value="FAD-bd"/>
</dbReference>
<keyword evidence="2" id="KW-0503">Monooxygenase</keyword>
<feature type="domain" description="FAD-binding" evidence="1">
    <location>
        <begin position="14"/>
        <end position="186"/>
    </location>
</feature>
<dbReference type="Pfam" id="PF01494">
    <property type="entry name" value="FAD_binding_3"/>
    <property type="match status" value="1"/>
</dbReference>
<dbReference type="Gene3D" id="3.30.9.100">
    <property type="match status" value="1"/>
</dbReference>